<evidence type="ECO:0000313" key="3">
    <source>
        <dbReference type="Proteomes" id="UP000234323"/>
    </source>
</evidence>
<gene>
    <name evidence="2" type="ORF">RhiirA4_63158</name>
</gene>
<dbReference type="AlphaFoldDB" id="A0A2I1G5C4"/>
<keyword evidence="3" id="KW-1185">Reference proteome</keyword>
<comment type="caution">
    <text evidence="2">The sequence shown here is derived from an EMBL/GenBank/DDBJ whole genome shotgun (WGS) entry which is preliminary data.</text>
</comment>
<protein>
    <submittedName>
        <fullName evidence="2">Uncharacterized protein</fullName>
    </submittedName>
</protein>
<keyword evidence="1" id="KW-1133">Transmembrane helix</keyword>
<organism evidence="2 3">
    <name type="scientific">Rhizophagus irregularis</name>
    <dbReference type="NCBI Taxonomy" id="588596"/>
    <lineage>
        <taxon>Eukaryota</taxon>
        <taxon>Fungi</taxon>
        <taxon>Fungi incertae sedis</taxon>
        <taxon>Mucoromycota</taxon>
        <taxon>Glomeromycotina</taxon>
        <taxon>Glomeromycetes</taxon>
        <taxon>Glomerales</taxon>
        <taxon>Glomeraceae</taxon>
        <taxon>Rhizophagus</taxon>
    </lineage>
</organism>
<keyword evidence="1" id="KW-0472">Membrane</keyword>
<name>A0A2I1G5C4_9GLOM</name>
<dbReference type="Proteomes" id="UP000234323">
    <property type="component" value="Unassembled WGS sequence"/>
</dbReference>
<evidence type="ECO:0000313" key="2">
    <source>
        <dbReference type="EMBL" id="PKY41786.1"/>
    </source>
</evidence>
<sequence>MVNSIMGTSNFERLVEGLICIISSISRTLCMIQKKKKEFYLCYFFFFLLSFLGLCYHPK</sequence>
<dbReference type="EMBL" id="LLXI01000167">
    <property type="protein sequence ID" value="PKY41786.1"/>
    <property type="molecule type" value="Genomic_DNA"/>
</dbReference>
<evidence type="ECO:0000256" key="1">
    <source>
        <dbReference type="SAM" id="Phobius"/>
    </source>
</evidence>
<keyword evidence="1" id="KW-0812">Transmembrane</keyword>
<accession>A0A2I1G5C4</accession>
<reference evidence="2 3" key="1">
    <citation type="submission" date="2015-10" db="EMBL/GenBank/DDBJ databases">
        <title>Genome analyses suggest a sexual origin of heterokaryosis in a supposedly ancient asexual fungus.</title>
        <authorList>
            <person name="Ropars J."/>
            <person name="Sedzielewska K."/>
            <person name="Noel J."/>
            <person name="Charron P."/>
            <person name="Farinelli L."/>
            <person name="Marton T."/>
            <person name="Kruger M."/>
            <person name="Pelin A."/>
            <person name="Brachmann A."/>
            <person name="Corradi N."/>
        </authorList>
    </citation>
    <scope>NUCLEOTIDE SEQUENCE [LARGE SCALE GENOMIC DNA]</scope>
    <source>
        <strain evidence="2 3">A4</strain>
    </source>
</reference>
<proteinExistence type="predicted"/>
<feature type="transmembrane region" description="Helical" evidence="1">
    <location>
        <begin position="39"/>
        <end position="57"/>
    </location>
</feature>